<dbReference type="PROSITE" id="PS51257">
    <property type="entry name" value="PROKAR_LIPOPROTEIN"/>
    <property type="match status" value="1"/>
</dbReference>
<dbReference type="AlphaFoldDB" id="I0H1I8"/>
<accession>I0H1I8</accession>
<name>I0H1I8_ACTM4</name>
<dbReference type="Proteomes" id="UP000007882">
    <property type="component" value="Chromosome"/>
</dbReference>
<dbReference type="PATRIC" id="fig|512565.3.peg.1667"/>
<organism evidence="2 3">
    <name type="scientific">Actinoplanes missouriensis (strain ATCC 14538 / DSM 43046 / CBS 188.64 / JCM 3121 / NBRC 102363 / NCIMB 12654 / NRRL B-3342 / UNCC 431)</name>
    <dbReference type="NCBI Taxonomy" id="512565"/>
    <lineage>
        <taxon>Bacteria</taxon>
        <taxon>Bacillati</taxon>
        <taxon>Actinomycetota</taxon>
        <taxon>Actinomycetes</taxon>
        <taxon>Micromonosporales</taxon>
        <taxon>Micromonosporaceae</taxon>
        <taxon>Actinoplanes</taxon>
    </lineage>
</organism>
<dbReference type="STRING" id="512565.AMIS_16550"/>
<dbReference type="EMBL" id="AP012319">
    <property type="protein sequence ID" value="BAL86875.1"/>
    <property type="molecule type" value="Genomic_DNA"/>
</dbReference>
<feature type="compositionally biased region" description="Low complexity" evidence="1">
    <location>
        <begin position="32"/>
        <end position="45"/>
    </location>
</feature>
<protein>
    <recommendedName>
        <fullName evidence="4">Lipoprotein</fullName>
    </recommendedName>
</protein>
<reference evidence="2 3" key="1">
    <citation type="submission" date="2012-02" db="EMBL/GenBank/DDBJ databases">
        <title>Complete genome sequence of Actinoplanes missouriensis 431 (= NBRC 102363).</title>
        <authorList>
            <person name="Ohnishi Y."/>
            <person name="Ishikawa J."/>
            <person name="Sekine M."/>
            <person name="Hosoyama A."/>
            <person name="Harada T."/>
            <person name="Narita H."/>
            <person name="Hata T."/>
            <person name="Konno Y."/>
            <person name="Tutikane K."/>
            <person name="Fujita N."/>
            <person name="Horinouchi S."/>
            <person name="Hayakawa M."/>
        </authorList>
    </citation>
    <scope>NUCLEOTIDE SEQUENCE [LARGE SCALE GENOMIC DNA]</scope>
    <source>
        <strain evidence="3">ATCC 14538 / DSM 43046 / CBS 188.64 / JCM 3121 / NBRC 102363 / NCIMB 12654 / NRRL B-3342 / UNCC 431</strain>
    </source>
</reference>
<sequence length="168" mass="17149">MVRLERALCAVVLVALVGGCTSDDKEPTFSEPAQSSSAAPVGSAPAWTEPAAYSYVLTRGCDPNAPLGTYRATVSGGAVSTAERVGAPAASPSASAEVDLGPVTGQEGEEIEVPTLGQLTEMARTATEDGAEVATEYDATDGHPVKVSINVTDTPDGAECWTVSDYQV</sequence>
<evidence type="ECO:0000313" key="2">
    <source>
        <dbReference type="EMBL" id="BAL86875.1"/>
    </source>
</evidence>
<proteinExistence type="predicted"/>
<gene>
    <name evidence="2" type="ordered locus">AMIS_16550</name>
</gene>
<keyword evidence="3" id="KW-1185">Reference proteome</keyword>
<dbReference type="HOGENOM" id="CLU_1631846_0_0_11"/>
<feature type="region of interest" description="Disordered" evidence="1">
    <location>
        <begin position="23"/>
        <end position="45"/>
    </location>
</feature>
<dbReference type="KEGG" id="ams:AMIS_16550"/>
<dbReference type="eggNOG" id="ENOG5031DAB">
    <property type="taxonomic scope" value="Bacteria"/>
</dbReference>
<evidence type="ECO:0000256" key="1">
    <source>
        <dbReference type="SAM" id="MobiDB-lite"/>
    </source>
</evidence>
<evidence type="ECO:0008006" key="4">
    <source>
        <dbReference type="Google" id="ProtNLM"/>
    </source>
</evidence>
<evidence type="ECO:0000313" key="3">
    <source>
        <dbReference type="Proteomes" id="UP000007882"/>
    </source>
</evidence>